<sequence length="312" mass="36163">MSTQFIHLETYSRKVDRQGRSVSFVLAEAAREAWACYHVARPEPPVILHGLHPLDVLANHDELVTSQRIKTATGIRAIRRDQHTLWALVSSFNSSPSDYSEWEQRTLKWLQEKYGERIVSVVRHTDESCPHLHAYALPAAPEMQARKLHPGAVAKDKAIQCGASNRAGDAAYRSAMRELQNDFWLAVCAPLGIPRLGPSRRRMSRAEWHREKTERKCKAAAVAKISHDMKKLREAEACLKKWQQDLEQAYQDLRKDHAQMRREIKQRLLAEHEQKMRELVQLYEAERERCLDLQEKLEQVAPDETYSWQESL</sequence>
<dbReference type="Gene3D" id="3.30.930.30">
    <property type="match status" value="1"/>
</dbReference>
<dbReference type="RefSeq" id="WP_087651625.1">
    <property type="nucleotide sequence ID" value="NZ_CP021509.1"/>
</dbReference>
<protein>
    <recommendedName>
        <fullName evidence="4">Plasmid recombination enzyme</fullName>
    </recommendedName>
</protein>
<keyword evidence="1" id="KW-0175">Coiled coil</keyword>
<evidence type="ECO:0000256" key="1">
    <source>
        <dbReference type="SAM" id="Coils"/>
    </source>
</evidence>
<dbReference type="InterPro" id="IPR001668">
    <property type="entry name" value="Mob_Pre"/>
</dbReference>
<feature type="coiled-coil region" evidence="1">
    <location>
        <begin position="232"/>
        <end position="296"/>
    </location>
</feature>
<organism evidence="2 3">
    <name type="scientific">Acetobacter pasteurianus subsp. pasteurianus</name>
    <dbReference type="NCBI Taxonomy" id="481145"/>
    <lineage>
        <taxon>Bacteria</taxon>
        <taxon>Pseudomonadati</taxon>
        <taxon>Pseudomonadota</taxon>
        <taxon>Alphaproteobacteria</taxon>
        <taxon>Acetobacterales</taxon>
        <taxon>Acetobacteraceae</taxon>
        <taxon>Acetobacter</taxon>
    </lineage>
</organism>
<dbReference type="GO" id="GO:0003677">
    <property type="term" value="F:DNA binding"/>
    <property type="evidence" value="ECO:0007669"/>
    <property type="project" value="InterPro"/>
</dbReference>
<name>A0A1Y0XWW1_ACEPA</name>
<gene>
    <name evidence="2" type="ORF">S1001342_01057</name>
</gene>
<dbReference type="EMBL" id="CP021509">
    <property type="protein sequence ID" value="ARW47403.1"/>
    <property type="molecule type" value="Genomic_DNA"/>
</dbReference>
<dbReference type="AlphaFoldDB" id="A0A1Y0XWW1"/>
<evidence type="ECO:0000313" key="2">
    <source>
        <dbReference type="EMBL" id="ARW47403.1"/>
    </source>
</evidence>
<dbReference type="Proteomes" id="UP000196205">
    <property type="component" value="Chromosome"/>
</dbReference>
<proteinExistence type="predicted"/>
<dbReference type="CDD" id="cd17242">
    <property type="entry name" value="MobM_relaxase"/>
    <property type="match status" value="1"/>
</dbReference>
<evidence type="ECO:0008006" key="4">
    <source>
        <dbReference type="Google" id="ProtNLM"/>
    </source>
</evidence>
<dbReference type="GO" id="GO:0006310">
    <property type="term" value="P:DNA recombination"/>
    <property type="evidence" value="ECO:0007669"/>
    <property type="project" value="InterPro"/>
</dbReference>
<dbReference type="OrthoDB" id="6183171at2"/>
<dbReference type="Pfam" id="PF01076">
    <property type="entry name" value="Mob_Pre"/>
    <property type="match status" value="1"/>
</dbReference>
<accession>A0A1Y0XWW1</accession>
<evidence type="ECO:0000313" key="3">
    <source>
        <dbReference type="Proteomes" id="UP000196205"/>
    </source>
</evidence>
<reference evidence="2 3" key="1">
    <citation type="submission" date="2017-05" db="EMBL/GenBank/DDBJ databases">
        <title>Genome sequence of Acetobacter pasteurianus subsp. pasteurianus strain SRCM101342.</title>
        <authorList>
            <person name="Cho S.H."/>
        </authorList>
    </citation>
    <scope>NUCLEOTIDE SEQUENCE [LARGE SCALE GENOMIC DNA]</scope>
    <source>
        <strain evidence="2 3">SRCM101342</strain>
    </source>
</reference>